<accession>A0A7S1VNR4</accession>
<organism evidence="2">
    <name type="scientific">Grammatophora oceanica</name>
    <dbReference type="NCBI Taxonomy" id="210454"/>
    <lineage>
        <taxon>Eukaryota</taxon>
        <taxon>Sar</taxon>
        <taxon>Stramenopiles</taxon>
        <taxon>Ochrophyta</taxon>
        <taxon>Bacillariophyta</taxon>
        <taxon>Fragilariophyceae</taxon>
        <taxon>Fragilariophycidae</taxon>
        <taxon>Rhabdonematales</taxon>
        <taxon>Grammatophoraceae</taxon>
        <taxon>Grammatophora</taxon>
    </lineage>
</organism>
<name>A0A7S1VNR4_9STRA</name>
<dbReference type="EMBL" id="HBGK01044167">
    <property type="protein sequence ID" value="CAD9303845.1"/>
    <property type="molecule type" value="Transcribed_RNA"/>
</dbReference>
<evidence type="ECO:0000256" key="1">
    <source>
        <dbReference type="SAM" id="MobiDB-lite"/>
    </source>
</evidence>
<dbReference type="AlphaFoldDB" id="A0A7S1VNR4"/>
<sequence>MGGNGETSSSRKRMKSSPSFELEEDRQVVSPSVASQDSPDVAAAPAALLDVAATPAVARGMVTRDTGAILFSGESGERVSDCEFEVFMFYLWDEGIKIANPKSLGSKVNNQAKSKGKKVYDKALTFATKEEKSLLEKRVVATDDRYDEAAAKVKGIVARLKGVLIDHLEKECEKWKGKGKDKVKYTTVKAPCKSGKPIEVERMASKMGTLYKVLEKLQKLENEKDKEKLRQSSLRQSSIEQMWRK</sequence>
<feature type="region of interest" description="Disordered" evidence="1">
    <location>
        <begin position="223"/>
        <end position="245"/>
    </location>
</feature>
<feature type="region of interest" description="Disordered" evidence="1">
    <location>
        <begin position="1"/>
        <end position="38"/>
    </location>
</feature>
<evidence type="ECO:0000313" key="2">
    <source>
        <dbReference type="EMBL" id="CAD9303845.1"/>
    </source>
</evidence>
<gene>
    <name evidence="2" type="ORF">GOCE00092_LOCUS23168</name>
</gene>
<feature type="compositionally biased region" description="Polar residues" evidence="1">
    <location>
        <begin position="231"/>
        <end position="245"/>
    </location>
</feature>
<proteinExistence type="predicted"/>
<protein>
    <submittedName>
        <fullName evidence="2">Uncharacterized protein</fullName>
    </submittedName>
</protein>
<reference evidence="2" key="1">
    <citation type="submission" date="2021-01" db="EMBL/GenBank/DDBJ databases">
        <authorList>
            <person name="Corre E."/>
            <person name="Pelletier E."/>
            <person name="Niang G."/>
            <person name="Scheremetjew M."/>
            <person name="Finn R."/>
            <person name="Kale V."/>
            <person name="Holt S."/>
            <person name="Cochrane G."/>
            <person name="Meng A."/>
            <person name="Brown T."/>
            <person name="Cohen L."/>
        </authorList>
    </citation>
    <scope>NUCLEOTIDE SEQUENCE</scope>
    <source>
        <strain evidence="2">CCMP 410</strain>
    </source>
</reference>